<keyword evidence="2" id="KW-1185">Reference proteome</keyword>
<evidence type="ECO:0000313" key="3">
    <source>
        <dbReference type="WBParaSite" id="snap_masked-unitig_19792-processed-gene-0.0-mRNA-1"/>
    </source>
</evidence>
<evidence type="ECO:0000256" key="1">
    <source>
        <dbReference type="SAM" id="MobiDB-lite"/>
    </source>
</evidence>
<accession>A0A1I8JMQ3</accession>
<evidence type="ECO:0000313" key="2">
    <source>
        <dbReference type="Proteomes" id="UP000095280"/>
    </source>
</evidence>
<proteinExistence type="predicted"/>
<protein>
    <submittedName>
        <fullName evidence="3">Uncharacterized protein</fullName>
    </submittedName>
</protein>
<dbReference type="Proteomes" id="UP000095280">
    <property type="component" value="Unplaced"/>
</dbReference>
<sequence>MIRGHIRARRRRLPRSDTAGHQAGTGGLQARSFIYVFHRRQRERSGTA</sequence>
<dbReference type="WBParaSite" id="snap_masked-unitig_19792-processed-gene-0.0-mRNA-1">
    <property type="protein sequence ID" value="snap_masked-unitig_19792-processed-gene-0.0-mRNA-1"/>
    <property type="gene ID" value="snap_masked-unitig_19792-processed-gene-0.0"/>
</dbReference>
<reference evidence="3" key="1">
    <citation type="submission" date="2016-11" db="UniProtKB">
        <authorList>
            <consortium name="WormBaseParasite"/>
        </authorList>
    </citation>
    <scope>IDENTIFICATION</scope>
</reference>
<dbReference type="AlphaFoldDB" id="A0A1I8JMQ3"/>
<name>A0A1I8JMQ3_9PLAT</name>
<organism evidence="2 3">
    <name type="scientific">Macrostomum lignano</name>
    <dbReference type="NCBI Taxonomy" id="282301"/>
    <lineage>
        <taxon>Eukaryota</taxon>
        <taxon>Metazoa</taxon>
        <taxon>Spiralia</taxon>
        <taxon>Lophotrochozoa</taxon>
        <taxon>Platyhelminthes</taxon>
        <taxon>Rhabditophora</taxon>
        <taxon>Macrostomorpha</taxon>
        <taxon>Macrostomida</taxon>
        <taxon>Macrostomidae</taxon>
        <taxon>Macrostomum</taxon>
    </lineage>
</organism>
<feature type="region of interest" description="Disordered" evidence="1">
    <location>
        <begin position="1"/>
        <end position="26"/>
    </location>
</feature>
<feature type="compositionally biased region" description="Basic residues" evidence="1">
    <location>
        <begin position="1"/>
        <end position="13"/>
    </location>
</feature>